<dbReference type="Proteomes" id="UP001500791">
    <property type="component" value="Unassembled WGS sequence"/>
</dbReference>
<accession>A0ABN0Y9S0</accession>
<gene>
    <name evidence="1" type="ORF">GCM10009093_13690</name>
</gene>
<name>A0ABN0Y9S0_9CAUL</name>
<keyword evidence="2" id="KW-1185">Reference proteome</keyword>
<reference evidence="1 2" key="1">
    <citation type="journal article" date="2019" name="Int. J. Syst. Evol. Microbiol.">
        <title>The Global Catalogue of Microorganisms (GCM) 10K type strain sequencing project: providing services to taxonomists for standard genome sequencing and annotation.</title>
        <authorList>
            <consortium name="The Broad Institute Genomics Platform"/>
            <consortium name="The Broad Institute Genome Sequencing Center for Infectious Disease"/>
            <person name="Wu L."/>
            <person name="Ma J."/>
        </authorList>
    </citation>
    <scope>NUCLEOTIDE SEQUENCE [LARGE SCALE GENOMIC DNA]</scope>
    <source>
        <strain evidence="1 2">JCM 13476</strain>
    </source>
</reference>
<evidence type="ECO:0000313" key="1">
    <source>
        <dbReference type="EMBL" id="GAA0388226.1"/>
    </source>
</evidence>
<comment type="caution">
    <text evidence="1">The sequence shown here is derived from an EMBL/GenBank/DDBJ whole genome shotgun (WGS) entry which is preliminary data.</text>
</comment>
<protein>
    <submittedName>
        <fullName evidence="1">Uncharacterized protein</fullName>
    </submittedName>
</protein>
<dbReference type="EMBL" id="BAAAEJ010000006">
    <property type="protein sequence ID" value="GAA0388226.1"/>
    <property type="molecule type" value="Genomic_DNA"/>
</dbReference>
<proteinExistence type="predicted"/>
<organism evidence="1 2">
    <name type="scientific">Brevundimonas terrae</name>
    <dbReference type="NCBI Taxonomy" id="363631"/>
    <lineage>
        <taxon>Bacteria</taxon>
        <taxon>Pseudomonadati</taxon>
        <taxon>Pseudomonadota</taxon>
        <taxon>Alphaproteobacteria</taxon>
        <taxon>Caulobacterales</taxon>
        <taxon>Caulobacteraceae</taxon>
        <taxon>Brevundimonas</taxon>
    </lineage>
</organism>
<sequence length="63" mass="6992">MTSVLAMWEKLIRATTEAEPIITPSKANSDLRPCVRKLARASPVSSIHTLPIKRSMDIYPVTV</sequence>
<evidence type="ECO:0000313" key="2">
    <source>
        <dbReference type="Proteomes" id="UP001500791"/>
    </source>
</evidence>